<dbReference type="Proteomes" id="UP000434101">
    <property type="component" value="Unassembled WGS sequence"/>
</dbReference>
<evidence type="ECO:0000313" key="3">
    <source>
        <dbReference type="Proteomes" id="UP000434101"/>
    </source>
</evidence>
<organism evidence="2 3">
    <name type="scientific">Natronorubrum halalkaliphilum</name>
    <dbReference type="NCBI Taxonomy" id="2691917"/>
    <lineage>
        <taxon>Archaea</taxon>
        <taxon>Methanobacteriati</taxon>
        <taxon>Methanobacteriota</taxon>
        <taxon>Stenosarchaea group</taxon>
        <taxon>Halobacteria</taxon>
        <taxon>Halobacteriales</taxon>
        <taxon>Natrialbaceae</taxon>
        <taxon>Natronorubrum</taxon>
    </lineage>
</organism>
<feature type="region of interest" description="Disordered" evidence="1">
    <location>
        <begin position="48"/>
        <end position="78"/>
    </location>
</feature>
<name>A0A6B0VNJ5_9EURY</name>
<dbReference type="RefSeq" id="WP_160065506.1">
    <property type="nucleotide sequence ID" value="NZ_WUYX01000033.1"/>
</dbReference>
<accession>A0A6B0VNJ5</accession>
<sequence>MNRTPLRIGLAVLVAVGLLGGVALVSADDGSADTDAIQWMHDRLSDHVHGDHHDHTDHHDGNHSHGAHHDGNHQLGEH</sequence>
<reference evidence="2 3" key="1">
    <citation type="submission" date="2020-01" db="EMBL/GenBank/DDBJ databases">
        <title>Natronorubrum sp. JWXQ-INN 674 isolated from Inner Mongolia Autonomous Region of China.</title>
        <authorList>
            <person name="Xue Q."/>
        </authorList>
    </citation>
    <scope>NUCLEOTIDE SEQUENCE [LARGE SCALE GENOMIC DNA]</scope>
    <source>
        <strain evidence="2 3">JWXQ-INN-674</strain>
    </source>
</reference>
<dbReference type="EMBL" id="WUYX01000033">
    <property type="protein sequence ID" value="MXV62687.1"/>
    <property type="molecule type" value="Genomic_DNA"/>
</dbReference>
<gene>
    <name evidence="2" type="ORF">GS429_11540</name>
</gene>
<evidence type="ECO:0000313" key="2">
    <source>
        <dbReference type="EMBL" id="MXV62687.1"/>
    </source>
</evidence>
<dbReference type="AlphaFoldDB" id="A0A6B0VNJ5"/>
<keyword evidence="3" id="KW-1185">Reference proteome</keyword>
<protein>
    <submittedName>
        <fullName evidence="2">Uncharacterized protein</fullName>
    </submittedName>
</protein>
<evidence type="ECO:0000256" key="1">
    <source>
        <dbReference type="SAM" id="MobiDB-lite"/>
    </source>
</evidence>
<proteinExistence type="predicted"/>
<comment type="caution">
    <text evidence="2">The sequence shown here is derived from an EMBL/GenBank/DDBJ whole genome shotgun (WGS) entry which is preliminary data.</text>
</comment>